<dbReference type="EMBL" id="JARJCM010000032">
    <property type="protein sequence ID" value="KAJ7038432.1"/>
    <property type="molecule type" value="Genomic_DNA"/>
</dbReference>
<proteinExistence type="predicted"/>
<evidence type="ECO:0000313" key="2">
    <source>
        <dbReference type="EMBL" id="KAJ7038432.1"/>
    </source>
</evidence>
<reference evidence="2" key="1">
    <citation type="submission" date="2023-03" db="EMBL/GenBank/DDBJ databases">
        <title>Massive genome expansion in bonnet fungi (Mycena s.s.) driven by repeated elements and novel gene families across ecological guilds.</title>
        <authorList>
            <consortium name="Lawrence Berkeley National Laboratory"/>
            <person name="Harder C.B."/>
            <person name="Miyauchi S."/>
            <person name="Viragh M."/>
            <person name="Kuo A."/>
            <person name="Thoen E."/>
            <person name="Andreopoulos B."/>
            <person name="Lu D."/>
            <person name="Skrede I."/>
            <person name="Drula E."/>
            <person name="Henrissat B."/>
            <person name="Morin E."/>
            <person name="Kohler A."/>
            <person name="Barry K."/>
            <person name="LaButti K."/>
            <person name="Morin E."/>
            <person name="Salamov A."/>
            <person name="Lipzen A."/>
            <person name="Mereny Z."/>
            <person name="Hegedus B."/>
            <person name="Baldrian P."/>
            <person name="Stursova M."/>
            <person name="Weitz H."/>
            <person name="Taylor A."/>
            <person name="Grigoriev I.V."/>
            <person name="Nagy L.G."/>
            <person name="Martin F."/>
            <person name="Kauserud H."/>
        </authorList>
    </citation>
    <scope>NUCLEOTIDE SEQUENCE</scope>
    <source>
        <strain evidence="2">CBHHK200</strain>
    </source>
</reference>
<gene>
    <name evidence="2" type="ORF">C8F04DRAFT_1256006</name>
</gene>
<keyword evidence="3" id="KW-1185">Reference proteome</keyword>
<organism evidence="2 3">
    <name type="scientific">Mycena alexandri</name>
    <dbReference type="NCBI Taxonomy" id="1745969"/>
    <lineage>
        <taxon>Eukaryota</taxon>
        <taxon>Fungi</taxon>
        <taxon>Dikarya</taxon>
        <taxon>Basidiomycota</taxon>
        <taxon>Agaricomycotina</taxon>
        <taxon>Agaricomycetes</taxon>
        <taxon>Agaricomycetidae</taxon>
        <taxon>Agaricales</taxon>
        <taxon>Marasmiineae</taxon>
        <taxon>Mycenaceae</taxon>
        <taxon>Mycena</taxon>
    </lineage>
</organism>
<evidence type="ECO:0000313" key="3">
    <source>
        <dbReference type="Proteomes" id="UP001218188"/>
    </source>
</evidence>
<protein>
    <submittedName>
        <fullName evidence="2">Uncharacterized protein</fullName>
    </submittedName>
</protein>
<feature type="region of interest" description="Disordered" evidence="1">
    <location>
        <begin position="1"/>
        <end position="28"/>
    </location>
</feature>
<sequence>MATSTTTSVSGADWETCSSQRRSLDSESITSITSFASTESGNIVVTERHFPRKSPATVPRTGGSDNKLPRLRRGAPPVAPAKTVDERKRERRRSSVVDSLRRVVGLKTPLNPALCEGWCGSGSICSPDPATPPSKKVAFKHCYDDRGAERFYGHRIVTGGGEWNIYYSYPVHLEFIRVPRGYRSTQEGEEPNDDDVKLDLHNSLEMEENEMQEHAAALLLSLRWPV</sequence>
<dbReference type="AlphaFoldDB" id="A0AAD6T3A8"/>
<comment type="caution">
    <text evidence="2">The sequence shown here is derived from an EMBL/GenBank/DDBJ whole genome shotgun (WGS) entry which is preliminary data.</text>
</comment>
<accession>A0AAD6T3A8</accession>
<feature type="compositionally biased region" description="Basic and acidic residues" evidence="1">
    <location>
        <begin position="83"/>
        <end position="93"/>
    </location>
</feature>
<name>A0AAD6T3A8_9AGAR</name>
<feature type="region of interest" description="Disordered" evidence="1">
    <location>
        <begin position="47"/>
        <end position="93"/>
    </location>
</feature>
<evidence type="ECO:0000256" key="1">
    <source>
        <dbReference type="SAM" id="MobiDB-lite"/>
    </source>
</evidence>
<dbReference type="Proteomes" id="UP001218188">
    <property type="component" value="Unassembled WGS sequence"/>
</dbReference>